<dbReference type="Proteomes" id="UP000230922">
    <property type="component" value="Unassembled WGS sequence"/>
</dbReference>
<sequence>MATENTKNLFLRNKKFTRYFLLIIQRSKRADLKKFGSAVGEKKITFTNTDDLKKYLD</sequence>
<gene>
    <name evidence="2" type="ORF">COT92_03035</name>
</gene>
<organism evidence="2 3">
    <name type="scientific">Candidatus Doudnabacteria bacterium CG10_big_fil_rev_8_21_14_0_10_42_18</name>
    <dbReference type="NCBI Taxonomy" id="1974552"/>
    <lineage>
        <taxon>Bacteria</taxon>
        <taxon>Candidatus Doudnaibacteriota</taxon>
    </lineage>
</organism>
<reference evidence="3" key="1">
    <citation type="submission" date="2017-09" db="EMBL/GenBank/DDBJ databases">
        <title>Depth-based differentiation of microbial function through sediment-hosted aquifers and enrichment of novel symbionts in the deep terrestrial subsurface.</title>
        <authorList>
            <person name="Probst A.J."/>
            <person name="Ladd B."/>
            <person name="Jarett J.K."/>
            <person name="Geller-Mcgrath D.E."/>
            <person name="Sieber C.M.K."/>
            <person name="Emerson J.B."/>
            <person name="Anantharaman K."/>
            <person name="Thomas B.C."/>
            <person name="Malmstrom R."/>
            <person name="Stieglmeier M."/>
            <person name="Klingl A."/>
            <person name="Woyke T."/>
            <person name="Ryan C.M."/>
            <person name="Banfield J.F."/>
        </authorList>
    </citation>
    <scope>NUCLEOTIDE SEQUENCE [LARGE SCALE GENOMIC DNA]</scope>
</reference>
<dbReference type="SUPFAM" id="SSF55826">
    <property type="entry name" value="YbaK/ProRS associated domain"/>
    <property type="match status" value="1"/>
</dbReference>
<evidence type="ECO:0000313" key="2">
    <source>
        <dbReference type="EMBL" id="PIR96082.1"/>
    </source>
</evidence>
<feature type="domain" description="YbaK/aminoacyl-tRNA synthetase-associated" evidence="1">
    <location>
        <begin position="5"/>
        <end position="56"/>
    </location>
</feature>
<dbReference type="GO" id="GO:0002161">
    <property type="term" value="F:aminoacyl-tRNA deacylase activity"/>
    <property type="evidence" value="ECO:0007669"/>
    <property type="project" value="InterPro"/>
</dbReference>
<name>A0A2H0VAF5_9BACT</name>
<dbReference type="EMBL" id="PFAK01000049">
    <property type="protein sequence ID" value="PIR96082.1"/>
    <property type="molecule type" value="Genomic_DNA"/>
</dbReference>
<dbReference type="InterPro" id="IPR036754">
    <property type="entry name" value="YbaK/aa-tRNA-synt-asso_dom_sf"/>
</dbReference>
<dbReference type="AlphaFoldDB" id="A0A2H0VAF5"/>
<evidence type="ECO:0000259" key="1">
    <source>
        <dbReference type="Pfam" id="PF04073"/>
    </source>
</evidence>
<proteinExistence type="predicted"/>
<accession>A0A2H0VAF5</accession>
<protein>
    <recommendedName>
        <fullName evidence="1">YbaK/aminoacyl-tRNA synthetase-associated domain-containing protein</fullName>
    </recommendedName>
</protein>
<evidence type="ECO:0000313" key="3">
    <source>
        <dbReference type="Proteomes" id="UP000230922"/>
    </source>
</evidence>
<dbReference type="InterPro" id="IPR007214">
    <property type="entry name" value="YbaK/aa-tRNA-synth-assoc-dom"/>
</dbReference>
<dbReference type="Pfam" id="PF04073">
    <property type="entry name" value="tRNA_edit"/>
    <property type="match status" value="1"/>
</dbReference>
<dbReference type="Gene3D" id="3.90.960.10">
    <property type="entry name" value="YbaK/aminoacyl-tRNA synthetase-associated domain"/>
    <property type="match status" value="1"/>
</dbReference>
<comment type="caution">
    <text evidence="2">The sequence shown here is derived from an EMBL/GenBank/DDBJ whole genome shotgun (WGS) entry which is preliminary data.</text>
</comment>